<reference evidence="1 2" key="1">
    <citation type="submission" date="2014-04" db="EMBL/GenBank/DDBJ databases">
        <title>Evolutionary Origins and Diversification of the Mycorrhizal Mutualists.</title>
        <authorList>
            <consortium name="DOE Joint Genome Institute"/>
            <consortium name="Mycorrhizal Genomics Consortium"/>
            <person name="Kohler A."/>
            <person name="Kuo A."/>
            <person name="Nagy L.G."/>
            <person name="Floudas D."/>
            <person name="Copeland A."/>
            <person name="Barry K.W."/>
            <person name="Cichocki N."/>
            <person name="Veneault-Fourrey C."/>
            <person name="LaButti K."/>
            <person name="Lindquist E.A."/>
            <person name="Lipzen A."/>
            <person name="Lundell T."/>
            <person name="Morin E."/>
            <person name="Murat C."/>
            <person name="Riley R."/>
            <person name="Ohm R."/>
            <person name="Sun H."/>
            <person name="Tunlid A."/>
            <person name="Henrissat B."/>
            <person name="Grigoriev I.V."/>
            <person name="Hibbett D.S."/>
            <person name="Martin F."/>
        </authorList>
    </citation>
    <scope>NUCLEOTIDE SEQUENCE [LARGE SCALE GENOMIC DNA]</scope>
    <source>
        <strain evidence="1 2">FD-317 M1</strain>
    </source>
</reference>
<dbReference type="Proteomes" id="UP000053593">
    <property type="component" value="Unassembled WGS sequence"/>
</dbReference>
<evidence type="ECO:0000313" key="1">
    <source>
        <dbReference type="EMBL" id="KIK49966.1"/>
    </source>
</evidence>
<keyword evidence="2" id="KW-1185">Reference proteome</keyword>
<dbReference type="HOGENOM" id="CLU_2454952_0_0_1"/>
<name>A0A0D0B7E3_9AGAR</name>
<organism evidence="1 2">
    <name type="scientific">Collybiopsis luxurians FD-317 M1</name>
    <dbReference type="NCBI Taxonomy" id="944289"/>
    <lineage>
        <taxon>Eukaryota</taxon>
        <taxon>Fungi</taxon>
        <taxon>Dikarya</taxon>
        <taxon>Basidiomycota</taxon>
        <taxon>Agaricomycotina</taxon>
        <taxon>Agaricomycetes</taxon>
        <taxon>Agaricomycetidae</taxon>
        <taxon>Agaricales</taxon>
        <taxon>Marasmiineae</taxon>
        <taxon>Omphalotaceae</taxon>
        <taxon>Collybiopsis</taxon>
        <taxon>Collybiopsis luxurians</taxon>
    </lineage>
</organism>
<dbReference type="AlphaFoldDB" id="A0A0D0B7E3"/>
<accession>A0A0D0B7E3</accession>
<gene>
    <name evidence="1" type="ORF">GYMLUDRAFT_253395</name>
</gene>
<dbReference type="EMBL" id="KN834948">
    <property type="protein sequence ID" value="KIK49966.1"/>
    <property type="molecule type" value="Genomic_DNA"/>
</dbReference>
<proteinExistence type="predicted"/>
<sequence>METVRGMRKTLYPKEVAGIPINDVLVSHPSLNAPKGPWLNDSSHALLSSLHSTVGHAPSEPFASVPDGHIVLSLDNAVALYTNIMVMED</sequence>
<evidence type="ECO:0000313" key="2">
    <source>
        <dbReference type="Proteomes" id="UP000053593"/>
    </source>
</evidence>
<protein>
    <submittedName>
        <fullName evidence="1">Uncharacterized protein</fullName>
    </submittedName>
</protein>